<proteinExistence type="predicted"/>
<evidence type="ECO:0000256" key="3">
    <source>
        <dbReference type="ARBA" id="ARBA00022737"/>
    </source>
</evidence>
<dbReference type="SMART" id="SM00320">
    <property type="entry name" value="WD40"/>
    <property type="match status" value="6"/>
</dbReference>
<name>A0A452FJW7_CAPHI</name>
<feature type="repeat" description="WD" evidence="4">
    <location>
        <begin position="466"/>
        <end position="501"/>
    </location>
</feature>
<evidence type="ECO:0000256" key="4">
    <source>
        <dbReference type="PROSITE-ProRule" id="PRU00221"/>
    </source>
</evidence>
<dbReference type="PROSITE" id="PS50294">
    <property type="entry name" value="WD_REPEATS_REGION"/>
    <property type="match status" value="3"/>
</dbReference>
<dbReference type="PANTHER" id="PTHR14221">
    <property type="entry name" value="WD REPEAT DOMAIN 44"/>
    <property type="match status" value="1"/>
</dbReference>
<dbReference type="CDD" id="cd00200">
    <property type="entry name" value="WD40"/>
    <property type="match status" value="1"/>
</dbReference>
<dbReference type="PANTHER" id="PTHR14221:SF0">
    <property type="entry name" value="WD REPEAT-CONTAINING PROTEIN 44"/>
    <property type="match status" value="1"/>
</dbReference>
<dbReference type="InterPro" id="IPR036322">
    <property type="entry name" value="WD40_repeat_dom_sf"/>
</dbReference>
<feature type="region of interest" description="Disordered" evidence="5">
    <location>
        <begin position="356"/>
        <end position="382"/>
    </location>
</feature>
<evidence type="ECO:0000313" key="6">
    <source>
        <dbReference type="Ensembl" id="ENSCHIP00000024577.1"/>
    </source>
</evidence>
<feature type="compositionally biased region" description="Basic and acidic residues" evidence="5">
    <location>
        <begin position="221"/>
        <end position="237"/>
    </location>
</feature>
<evidence type="ECO:0000256" key="5">
    <source>
        <dbReference type="SAM" id="MobiDB-lite"/>
    </source>
</evidence>
<organism evidence="6 7">
    <name type="scientific">Capra hircus</name>
    <name type="common">Goat</name>
    <dbReference type="NCBI Taxonomy" id="9925"/>
    <lineage>
        <taxon>Eukaryota</taxon>
        <taxon>Metazoa</taxon>
        <taxon>Chordata</taxon>
        <taxon>Craniata</taxon>
        <taxon>Vertebrata</taxon>
        <taxon>Euteleostomi</taxon>
        <taxon>Mammalia</taxon>
        <taxon>Eutheria</taxon>
        <taxon>Laurasiatheria</taxon>
        <taxon>Artiodactyla</taxon>
        <taxon>Ruminantia</taxon>
        <taxon>Pecora</taxon>
        <taxon>Bovidae</taxon>
        <taxon>Caprinae</taxon>
        <taxon>Capra</taxon>
    </lineage>
</organism>
<evidence type="ECO:0000256" key="2">
    <source>
        <dbReference type="ARBA" id="ARBA00022574"/>
    </source>
</evidence>
<evidence type="ECO:0000256" key="1">
    <source>
        <dbReference type="ARBA" id="ARBA00021207"/>
    </source>
</evidence>
<feature type="compositionally biased region" description="Acidic residues" evidence="5">
    <location>
        <begin position="1"/>
        <end position="14"/>
    </location>
</feature>
<dbReference type="InterPro" id="IPR015943">
    <property type="entry name" value="WD40/YVTN_repeat-like_dom_sf"/>
</dbReference>
<dbReference type="Bgee" id="ENSCHIG00000021636">
    <property type="expression patterns" value="Expressed in fallopian tube and 17 other cell types or tissues"/>
</dbReference>
<feature type="region of interest" description="Disordered" evidence="5">
    <location>
        <begin position="516"/>
        <end position="552"/>
    </location>
</feature>
<dbReference type="OMA" id="SQECVRP"/>
<dbReference type="Gene3D" id="2.130.10.10">
    <property type="entry name" value="YVTN repeat-like/Quinoprotein amine dehydrogenase"/>
    <property type="match status" value="1"/>
</dbReference>
<sequence>MASESDTEEFFDAPEDVHLEGGDPTGIIEESQKVIQLEDDSLDSKGKGQSDQATASPVTAGTDLSNIPGLLAIDQVLQEDSQKTECQDVSEETELESKQCFPSDDTCEKPVDETTKLTEISSTAQLNVPETVTEVLNKEEVEVKESDVLESASSHSLSTKDFAVVEEVAPAKPPRQLTPEPDIVASTKKPVPARPPPPANFPPPRPPPPSRPAPPPRKKKSELEFEALKTHDLDVPKENITSDTLLTTNMASESTVKDSQPSLDLASATSGDKIVTAQENGKAPDGQTIAGEVMGPQRPRSNSGRELTDEEILASVMIKNLDTGEEIPLSLAEEKLPTGINPLTLHIMRRTKEYVSNDAAQSDDEEKLQSQQTDTDGGRLKQKTTQLKKFLGKSVKRAKHLAEEYGERAVNKVKSVRDEVFHTDQDDPSSSDDEGMPYTRPVKFKAAHGFKGPYDFDQIKVVQDLSGEHMGAVWTMKFSHCGRLLASAGQDNVVRIWALKNAFDYFNNMRMKYNTEGRVSPSPSQESLNSSKSDTDTGVCSGTDEDPDDKNAPFRQRPFCKYKGHTADLLDLSWSKNYFLLSSSMDKTVRLWHISRRECLCCFQHIDFVTAIAFHPRDDRYFLSGSLDGKLRLWNIPDKKVALWNEVDGQTKLITAANFCQNGKYAVIGTYDGRCIFYDTEHLKYHTQIHVRSTRGRNKVGRKITGIEPLPGENKILVTSNDSRIRLYDLRDLSLSMKYKGYVNSSSQIKASFSHDFNYLVSGSEDKYVYIWSTYHDLSKFTSVRRDRNDFWEGIKAHNAVVTSAIFAPNPSLMLSLDVQSEKSEGNEKGEDAEVLETMPSGIMKTDNTEVLLSADFTGAIKVFINKRKNVS</sequence>
<feature type="region of interest" description="Disordered" evidence="5">
    <location>
        <begin position="143"/>
        <end position="162"/>
    </location>
</feature>
<gene>
    <name evidence="6" type="primary">WDR44</name>
</gene>
<keyword evidence="3" id="KW-0677">Repeat</keyword>
<protein>
    <recommendedName>
        <fullName evidence="1">WD repeat-containing protein 44</fullName>
    </recommendedName>
</protein>
<dbReference type="InterPro" id="IPR020472">
    <property type="entry name" value="WD40_PAC1"/>
</dbReference>
<dbReference type="InterPro" id="IPR040324">
    <property type="entry name" value="WDR44/Dgr2"/>
</dbReference>
<feature type="region of interest" description="Disordered" evidence="5">
    <location>
        <begin position="167"/>
        <end position="240"/>
    </location>
</feature>
<feature type="compositionally biased region" description="Low complexity" evidence="5">
    <location>
        <begin position="520"/>
        <end position="532"/>
    </location>
</feature>
<feature type="repeat" description="WD" evidence="4">
    <location>
        <begin position="562"/>
        <end position="595"/>
    </location>
</feature>
<feature type="compositionally biased region" description="Polar residues" evidence="5">
    <location>
        <begin position="49"/>
        <end position="65"/>
    </location>
</feature>
<feature type="compositionally biased region" description="Acidic residues" evidence="5">
    <location>
        <begin position="426"/>
        <end position="435"/>
    </location>
</feature>
<dbReference type="Ensembl" id="ENSCHIT00000032437.1">
    <property type="protein sequence ID" value="ENSCHIP00000024577.1"/>
    <property type="gene ID" value="ENSCHIG00000021636.1"/>
</dbReference>
<feature type="compositionally biased region" description="Pro residues" evidence="5">
    <location>
        <begin position="192"/>
        <end position="215"/>
    </location>
</feature>
<keyword evidence="2 4" id="KW-0853">WD repeat</keyword>
<dbReference type="SUPFAM" id="SSF50978">
    <property type="entry name" value="WD40 repeat-like"/>
    <property type="match status" value="1"/>
</dbReference>
<feature type="region of interest" description="Disordered" evidence="5">
    <location>
        <begin position="278"/>
        <end position="308"/>
    </location>
</feature>
<dbReference type="PRINTS" id="PR00320">
    <property type="entry name" value="GPROTEINBRPT"/>
</dbReference>
<reference evidence="7" key="1">
    <citation type="submission" date="2016-04" db="EMBL/GenBank/DDBJ databases">
        <title>Polished mammalian reference genomes with single-molecule sequencing and chromosome conformation capture applied to the Capra hircus genome.</title>
        <authorList>
            <person name="Bickhart D.M."/>
            <person name="Koren S."/>
            <person name="Rosen B."/>
            <person name="Hastie A."/>
            <person name="Liachko I."/>
            <person name="Sullivan S.T."/>
            <person name="Burton J."/>
            <person name="Sayre B.L."/>
            <person name="Huson H.J."/>
            <person name="Lee J."/>
            <person name="Lam E."/>
            <person name="Kelley C.M."/>
            <person name="Hutchison J.L."/>
            <person name="Zhou Y."/>
            <person name="Sun J."/>
            <person name="Crisa A."/>
            <person name="Schwartz J.C."/>
            <person name="Hammond J.A."/>
            <person name="Schroeder S.G."/>
            <person name="Liu G.E."/>
            <person name="Dunham M."/>
            <person name="Shendure J."/>
            <person name="Sonstegard T.S."/>
            <person name="Phillippy A.M."/>
            <person name="Van Tassell C.P."/>
            <person name="Smith T.P."/>
        </authorList>
    </citation>
    <scope>NUCLEOTIDE SEQUENCE [LARGE SCALE GENOMIC DNA]</scope>
</reference>
<evidence type="ECO:0000313" key="7">
    <source>
        <dbReference type="Proteomes" id="UP000291000"/>
    </source>
</evidence>
<feature type="repeat" description="WD" evidence="4">
    <location>
        <begin position="752"/>
        <end position="773"/>
    </location>
</feature>
<feature type="region of interest" description="Disordered" evidence="5">
    <location>
        <begin position="1"/>
        <end position="66"/>
    </location>
</feature>
<dbReference type="PROSITE" id="PS50082">
    <property type="entry name" value="WD_REPEATS_2"/>
    <property type="match status" value="4"/>
</dbReference>
<accession>A0A452FJW7</accession>
<dbReference type="Proteomes" id="UP000291000">
    <property type="component" value="Unassembled WGS sequence"/>
</dbReference>
<dbReference type="InterPro" id="IPR001680">
    <property type="entry name" value="WD40_rpt"/>
</dbReference>
<feature type="repeat" description="WD" evidence="4">
    <location>
        <begin position="602"/>
        <end position="636"/>
    </location>
</feature>
<feature type="region of interest" description="Disordered" evidence="5">
    <location>
        <begin position="89"/>
        <end position="110"/>
    </location>
</feature>
<dbReference type="GeneTree" id="ENSGT00940000157557"/>
<reference evidence="6" key="3">
    <citation type="submission" date="2025-09" db="UniProtKB">
        <authorList>
            <consortium name="Ensembl"/>
        </authorList>
    </citation>
    <scope>IDENTIFICATION</scope>
</reference>
<keyword evidence="7" id="KW-1185">Reference proteome</keyword>
<dbReference type="Pfam" id="PF00400">
    <property type="entry name" value="WD40"/>
    <property type="match status" value="4"/>
</dbReference>
<feature type="region of interest" description="Disordered" evidence="5">
    <location>
        <begin position="417"/>
        <end position="439"/>
    </location>
</feature>
<dbReference type="AlphaFoldDB" id="A0A452FJW7"/>
<reference evidence="6" key="2">
    <citation type="submission" date="2025-08" db="UniProtKB">
        <authorList>
            <consortium name="Ensembl"/>
        </authorList>
    </citation>
    <scope>IDENTIFICATION</scope>
</reference>